<dbReference type="AlphaFoldDB" id="A0A0H3U857"/>
<name>A0A0H3U857_9BACT</name>
<reference evidence="1" key="1">
    <citation type="submission" date="2013-08" db="EMBL/GenBank/DDBJ databases">
        <title>Comparison of modified E. coli strains.</title>
        <authorList>
            <person name="Juergensen J."/>
            <person name="Bonge A."/>
            <person name="Streit W.R."/>
        </authorList>
    </citation>
    <scope>NUCLEOTIDE SEQUENCE</scope>
</reference>
<organism evidence="1">
    <name type="scientific">uncultured bacterium fosmid pJB83B9</name>
    <dbReference type="NCBI Taxonomy" id="1478070"/>
    <lineage>
        <taxon>Bacteria</taxon>
        <taxon>environmental samples</taxon>
    </lineage>
</organism>
<evidence type="ECO:0000313" key="1">
    <source>
        <dbReference type="EMBL" id="AIF26690.1"/>
    </source>
</evidence>
<proteinExistence type="predicted"/>
<accession>A0A0H3U857</accession>
<sequence length="156" mass="17829">MSEPVLECNVERMMEVYNVLKPDALVQVTKNAFSKSIKIMADAVKREYRSMFPGSAYYKAVHYKAFKTGKGAVVDINRFKRRRKGDPMYKSYVIRILELGSYKTGERKTNKGWSRGVLTPRPFYAPGISASQQQAEASYMQNLDRAMAQKINQLAK</sequence>
<dbReference type="EMBL" id="KF540242">
    <property type="protein sequence ID" value="AIF26690.1"/>
    <property type="molecule type" value="Genomic_DNA"/>
</dbReference>
<protein>
    <submittedName>
        <fullName evidence="1">Uncharacterized protein</fullName>
    </submittedName>
</protein>